<proteinExistence type="predicted"/>
<protein>
    <submittedName>
        <fullName evidence="1">DUF1289 domain-containing protein</fullName>
    </submittedName>
</protein>
<dbReference type="PANTHER" id="PTHR35175:SF2">
    <property type="entry name" value="DUF1289 DOMAIN-CONTAINING PROTEIN"/>
    <property type="match status" value="1"/>
</dbReference>
<dbReference type="EMBL" id="WTVM01000011">
    <property type="protein sequence ID" value="NMG01981.1"/>
    <property type="molecule type" value="Genomic_DNA"/>
</dbReference>
<dbReference type="InterPro" id="IPR010710">
    <property type="entry name" value="DUF1289"/>
</dbReference>
<accession>A0A972FGN0</accession>
<organism evidence="1 2">
    <name type="scientific">Azoarcus taiwanensis</name>
    <dbReference type="NCBI Taxonomy" id="666964"/>
    <lineage>
        <taxon>Bacteria</taxon>
        <taxon>Pseudomonadati</taxon>
        <taxon>Pseudomonadota</taxon>
        <taxon>Betaproteobacteria</taxon>
        <taxon>Rhodocyclales</taxon>
        <taxon>Zoogloeaceae</taxon>
        <taxon>Azoarcus</taxon>
    </lineage>
</organism>
<dbReference type="AlphaFoldDB" id="A0A972FGN0"/>
<gene>
    <name evidence="1" type="ORF">GPA21_03210</name>
</gene>
<name>A0A972FGN0_9RHOO</name>
<dbReference type="Pfam" id="PF06945">
    <property type="entry name" value="DUF1289"/>
    <property type="match status" value="1"/>
</dbReference>
<evidence type="ECO:0000313" key="1">
    <source>
        <dbReference type="EMBL" id="NMG01981.1"/>
    </source>
</evidence>
<evidence type="ECO:0000313" key="2">
    <source>
        <dbReference type="Proteomes" id="UP000599523"/>
    </source>
</evidence>
<reference evidence="1" key="1">
    <citation type="submission" date="2019-12" db="EMBL/GenBank/DDBJ databases">
        <title>Comparative genomics gives insights into the taxonomy of the Azoarcus-Aromatoleum group and reveals separate origins of nif in the plant-associated Azoarcus and non-plant-associated Aromatoleum sub-groups.</title>
        <authorList>
            <person name="Lafos M."/>
            <person name="Maluk M."/>
            <person name="Batista M."/>
            <person name="Junghare M."/>
            <person name="Carmona M."/>
            <person name="Faoro H."/>
            <person name="Cruz L.M."/>
            <person name="Battistoni F."/>
            <person name="De Souza E."/>
            <person name="Pedrosa F."/>
            <person name="Chen W.-M."/>
            <person name="Poole P.S."/>
            <person name="Dixon R.A."/>
            <person name="James E.K."/>
        </authorList>
    </citation>
    <scope>NUCLEOTIDE SEQUENCE</scope>
    <source>
        <strain evidence="1">NSC3</strain>
    </source>
</reference>
<keyword evidence="2" id="KW-1185">Reference proteome</keyword>
<dbReference type="PANTHER" id="PTHR35175">
    <property type="entry name" value="DUF1289 DOMAIN-CONTAINING PROTEIN"/>
    <property type="match status" value="1"/>
</dbReference>
<dbReference type="RefSeq" id="WP_168986771.1">
    <property type="nucleotide sequence ID" value="NZ_CAWPHM010000022.1"/>
</dbReference>
<comment type="caution">
    <text evidence="1">The sequence shown here is derived from an EMBL/GenBank/DDBJ whole genome shotgun (WGS) entry which is preliminary data.</text>
</comment>
<sequence length="68" mass="7358">MSVSSPCINVCRIDADTGYCEGCLRTLDEIAGWSAYDDETRLWVLEAVDARRAQIQRPASGVAPGARA</sequence>
<dbReference type="Proteomes" id="UP000599523">
    <property type="component" value="Unassembled WGS sequence"/>
</dbReference>